<keyword evidence="1" id="KW-0732">Signal</keyword>
<accession>A0A9W9ETG7</accession>
<reference evidence="2" key="2">
    <citation type="journal article" date="2023" name="IMA Fungus">
        <title>Comparative genomic study of the Penicillium genus elucidates a diverse pangenome and 15 lateral gene transfer events.</title>
        <authorList>
            <person name="Petersen C."/>
            <person name="Sorensen T."/>
            <person name="Nielsen M.R."/>
            <person name="Sondergaard T.E."/>
            <person name="Sorensen J.L."/>
            <person name="Fitzpatrick D.A."/>
            <person name="Frisvad J.C."/>
            <person name="Nielsen K.L."/>
        </authorList>
    </citation>
    <scope>NUCLEOTIDE SEQUENCE</scope>
    <source>
        <strain evidence="2">IBT 30069</strain>
    </source>
</reference>
<dbReference type="AlphaFoldDB" id="A0A9W9ETG7"/>
<feature type="chain" id="PRO_5040803320" evidence="1">
    <location>
        <begin position="18"/>
        <end position="79"/>
    </location>
</feature>
<evidence type="ECO:0000313" key="3">
    <source>
        <dbReference type="Proteomes" id="UP001149165"/>
    </source>
</evidence>
<organism evidence="2 3">
    <name type="scientific">Penicillium angulare</name>
    <dbReference type="NCBI Taxonomy" id="116970"/>
    <lineage>
        <taxon>Eukaryota</taxon>
        <taxon>Fungi</taxon>
        <taxon>Dikarya</taxon>
        <taxon>Ascomycota</taxon>
        <taxon>Pezizomycotina</taxon>
        <taxon>Eurotiomycetes</taxon>
        <taxon>Eurotiomycetidae</taxon>
        <taxon>Eurotiales</taxon>
        <taxon>Aspergillaceae</taxon>
        <taxon>Penicillium</taxon>
    </lineage>
</organism>
<keyword evidence="3" id="KW-1185">Reference proteome</keyword>
<sequence>MRYTYILPFLFAAATLATPLPEGPPAVASAGSGDMLDFQAIEAGCKPAYWSCIIKCSLLMSVKAVCDRDRRDTYHHRVP</sequence>
<name>A0A9W9ETG7_9EURO</name>
<evidence type="ECO:0000313" key="2">
    <source>
        <dbReference type="EMBL" id="KAJ5087723.1"/>
    </source>
</evidence>
<dbReference type="Proteomes" id="UP001149165">
    <property type="component" value="Unassembled WGS sequence"/>
</dbReference>
<proteinExistence type="predicted"/>
<reference evidence="2" key="1">
    <citation type="submission" date="2022-11" db="EMBL/GenBank/DDBJ databases">
        <authorList>
            <person name="Petersen C."/>
        </authorList>
    </citation>
    <scope>NUCLEOTIDE SEQUENCE</scope>
    <source>
        <strain evidence="2">IBT 30069</strain>
    </source>
</reference>
<protein>
    <submittedName>
        <fullName evidence="2">Uncharacterized protein</fullName>
    </submittedName>
</protein>
<comment type="caution">
    <text evidence="2">The sequence shown here is derived from an EMBL/GenBank/DDBJ whole genome shotgun (WGS) entry which is preliminary data.</text>
</comment>
<gene>
    <name evidence="2" type="ORF">N7456_011339</name>
</gene>
<dbReference type="EMBL" id="JAPQKH010000007">
    <property type="protein sequence ID" value="KAJ5087723.1"/>
    <property type="molecule type" value="Genomic_DNA"/>
</dbReference>
<evidence type="ECO:0000256" key="1">
    <source>
        <dbReference type="SAM" id="SignalP"/>
    </source>
</evidence>
<feature type="signal peptide" evidence="1">
    <location>
        <begin position="1"/>
        <end position="17"/>
    </location>
</feature>